<feature type="region of interest" description="Disordered" evidence="1">
    <location>
        <begin position="417"/>
        <end position="451"/>
    </location>
</feature>
<dbReference type="PANTHER" id="PTHR15237">
    <property type="entry name" value="DNA REPAIR PROTEIN RAD9"/>
    <property type="match status" value="1"/>
</dbReference>
<evidence type="ECO:0008006" key="4">
    <source>
        <dbReference type="Google" id="ProtNLM"/>
    </source>
</evidence>
<dbReference type="Proteomes" id="UP001642520">
    <property type="component" value="Unassembled WGS sequence"/>
</dbReference>
<sequence length="485" mass="54507">MKCVIPGANVKILAKAIHALARIGDEMYIEPQKTFISFRTVNMANSAYADFTFFESYFSYYVYGDLQDNDALKCKISMRSAMTVFKAINLIEKQVETCHIRLESDAAEILFILKYKNSINKTYLIPILDCEIIQTAYNKDCALVKLSSQARVLADALQNFHQNLIEITLEVSVQKLLLRNYVDDTSGLSNTTRTQLAFSKGEFDRYEIGNETSITFCMKEFKSILGFAEMLGLSVSIYFEGAGRPVIFALKNPSFEVNLVLSTLSSDVETQSETTSISNQAKSVKRTAGNKRVSKKTNNKSTSRVQNKSTNKSNSALANATVQGMHPCFMEENKEKEQDNSRVQANLSVNMVNTVTRANQEANKISYLPVERNTQEEFQHFESSSSSSNIITKFNKTSISGKQLVSTVFSTIAKRKYSNDETDKRKSSDNDKCDVSEDKIPSTPPPPNKKARFIFQKCFQSTFDPRTLPGYDIILAEDSDESCNE</sequence>
<accession>A0ABP1P1L2</accession>
<keyword evidence="3" id="KW-1185">Reference proteome</keyword>
<dbReference type="InterPro" id="IPR007268">
    <property type="entry name" value="Rad9/Ddc1"/>
</dbReference>
<evidence type="ECO:0000313" key="2">
    <source>
        <dbReference type="EMBL" id="CAL7947164.1"/>
    </source>
</evidence>
<protein>
    <recommendedName>
        <fullName evidence="4">Cell cycle checkpoint control protein</fullName>
    </recommendedName>
</protein>
<reference evidence="2 3" key="1">
    <citation type="submission" date="2024-08" db="EMBL/GenBank/DDBJ databases">
        <authorList>
            <person name="Will J Nash"/>
            <person name="Angela Man"/>
            <person name="Seanna McTaggart"/>
            <person name="Kendall Baker"/>
            <person name="Tom Barker"/>
            <person name="Leah Catchpole"/>
            <person name="Alex Durrant"/>
            <person name="Karim Gharbi"/>
            <person name="Naomi Irish"/>
            <person name="Gemy Kaithakottil"/>
            <person name="Debby Ku"/>
            <person name="Aaliyah Providence"/>
            <person name="Felix Shaw"/>
            <person name="David Swarbreck"/>
            <person name="Chris Watkins"/>
            <person name="Ann M. McCartney"/>
            <person name="Giulio Formenti"/>
            <person name="Alice Mouton"/>
            <person name="Noel Vella"/>
            <person name="Bjorn M von Reumont"/>
            <person name="Adriana Vella"/>
            <person name="Wilfried Haerty"/>
        </authorList>
    </citation>
    <scope>NUCLEOTIDE SEQUENCE [LARGE SCALE GENOMIC DNA]</scope>
</reference>
<feature type="region of interest" description="Disordered" evidence="1">
    <location>
        <begin position="271"/>
        <end position="318"/>
    </location>
</feature>
<dbReference type="InterPro" id="IPR046938">
    <property type="entry name" value="DNA_clamp_sf"/>
</dbReference>
<dbReference type="Pfam" id="PF04139">
    <property type="entry name" value="Rad9"/>
    <property type="match status" value="1"/>
</dbReference>
<organism evidence="2 3">
    <name type="scientific">Xylocopa violacea</name>
    <name type="common">Violet carpenter bee</name>
    <name type="synonym">Apis violacea</name>
    <dbReference type="NCBI Taxonomy" id="135666"/>
    <lineage>
        <taxon>Eukaryota</taxon>
        <taxon>Metazoa</taxon>
        <taxon>Ecdysozoa</taxon>
        <taxon>Arthropoda</taxon>
        <taxon>Hexapoda</taxon>
        <taxon>Insecta</taxon>
        <taxon>Pterygota</taxon>
        <taxon>Neoptera</taxon>
        <taxon>Endopterygota</taxon>
        <taxon>Hymenoptera</taxon>
        <taxon>Apocrita</taxon>
        <taxon>Aculeata</taxon>
        <taxon>Apoidea</taxon>
        <taxon>Anthophila</taxon>
        <taxon>Apidae</taxon>
        <taxon>Xylocopa</taxon>
        <taxon>Xylocopa</taxon>
    </lineage>
</organism>
<name>A0ABP1P1L2_XYLVO</name>
<dbReference type="PANTHER" id="PTHR15237:SF0">
    <property type="entry name" value="CELL CYCLE CHECKPOINT CONTROL PROTEIN"/>
    <property type="match status" value="1"/>
</dbReference>
<dbReference type="EMBL" id="CAXAJV020001296">
    <property type="protein sequence ID" value="CAL7947164.1"/>
    <property type="molecule type" value="Genomic_DNA"/>
</dbReference>
<dbReference type="SUPFAM" id="SSF55979">
    <property type="entry name" value="DNA clamp"/>
    <property type="match status" value="1"/>
</dbReference>
<evidence type="ECO:0000313" key="3">
    <source>
        <dbReference type="Proteomes" id="UP001642520"/>
    </source>
</evidence>
<comment type="caution">
    <text evidence="2">The sequence shown here is derived from an EMBL/GenBank/DDBJ whole genome shotgun (WGS) entry which is preliminary data.</text>
</comment>
<evidence type="ECO:0000256" key="1">
    <source>
        <dbReference type="SAM" id="MobiDB-lite"/>
    </source>
</evidence>
<feature type="compositionally biased region" description="Basic residues" evidence="1">
    <location>
        <begin position="283"/>
        <end position="298"/>
    </location>
</feature>
<feature type="compositionally biased region" description="Polar residues" evidence="1">
    <location>
        <begin position="271"/>
        <end position="282"/>
    </location>
</feature>
<proteinExistence type="predicted"/>
<feature type="compositionally biased region" description="Polar residues" evidence="1">
    <location>
        <begin position="299"/>
        <end position="318"/>
    </location>
</feature>
<gene>
    <name evidence="2" type="ORF">XYLVIOL_LOCUS8200</name>
</gene>
<feature type="compositionally biased region" description="Basic and acidic residues" evidence="1">
    <location>
        <begin position="417"/>
        <end position="440"/>
    </location>
</feature>
<dbReference type="Gene3D" id="3.70.10.10">
    <property type="match status" value="1"/>
</dbReference>